<dbReference type="GO" id="GO:0008757">
    <property type="term" value="F:S-adenosylmethionine-dependent methyltransferase activity"/>
    <property type="evidence" value="ECO:0007669"/>
    <property type="project" value="InterPro"/>
</dbReference>
<reference evidence="2" key="1">
    <citation type="journal article" date="2014" name="Front. Microbiol.">
        <title>High frequency of phylogenetically diverse reductive dehalogenase-homologous genes in deep subseafloor sedimentary metagenomes.</title>
        <authorList>
            <person name="Kawai M."/>
            <person name="Futagami T."/>
            <person name="Toyoda A."/>
            <person name="Takaki Y."/>
            <person name="Nishi S."/>
            <person name="Hori S."/>
            <person name="Arai W."/>
            <person name="Tsubouchi T."/>
            <person name="Morono Y."/>
            <person name="Uchiyama I."/>
            <person name="Ito T."/>
            <person name="Fujiyama A."/>
            <person name="Inagaki F."/>
            <person name="Takami H."/>
        </authorList>
    </citation>
    <scope>NUCLEOTIDE SEQUENCE</scope>
    <source>
        <strain evidence="2">Expedition CK06-06</strain>
    </source>
</reference>
<evidence type="ECO:0000313" key="2">
    <source>
        <dbReference type="EMBL" id="GAG03827.1"/>
    </source>
</evidence>
<evidence type="ECO:0000259" key="1">
    <source>
        <dbReference type="Pfam" id="PF08241"/>
    </source>
</evidence>
<gene>
    <name evidence="2" type="ORF">S01H1_42082</name>
</gene>
<dbReference type="SUPFAM" id="SSF53335">
    <property type="entry name" value="S-adenosyl-L-methionine-dependent methyltransferases"/>
    <property type="match status" value="1"/>
</dbReference>
<accession>X0UX92</accession>
<name>X0UX92_9ZZZZ</name>
<dbReference type="AlphaFoldDB" id="X0UX92"/>
<dbReference type="PANTHER" id="PTHR43591">
    <property type="entry name" value="METHYLTRANSFERASE"/>
    <property type="match status" value="1"/>
</dbReference>
<organism evidence="2">
    <name type="scientific">marine sediment metagenome</name>
    <dbReference type="NCBI Taxonomy" id="412755"/>
    <lineage>
        <taxon>unclassified sequences</taxon>
        <taxon>metagenomes</taxon>
        <taxon>ecological metagenomes</taxon>
    </lineage>
</organism>
<protein>
    <recommendedName>
        <fullName evidence="1">Methyltransferase type 11 domain-containing protein</fullName>
    </recommendedName>
</protein>
<comment type="caution">
    <text evidence="2">The sequence shown here is derived from an EMBL/GenBank/DDBJ whole genome shotgun (WGS) entry which is preliminary data.</text>
</comment>
<dbReference type="InterPro" id="IPR029063">
    <property type="entry name" value="SAM-dependent_MTases_sf"/>
</dbReference>
<dbReference type="EMBL" id="BARS01026724">
    <property type="protein sequence ID" value="GAG03827.1"/>
    <property type="molecule type" value="Genomic_DNA"/>
</dbReference>
<dbReference type="Pfam" id="PF08241">
    <property type="entry name" value="Methyltransf_11"/>
    <property type="match status" value="1"/>
</dbReference>
<dbReference type="InterPro" id="IPR013216">
    <property type="entry name" value="Methyltransf_11"/>
</dbReference>
<dbReference type="Gene3D" id="3.40.50.150">
    <property type="entry name" value="Vaccinia Virus protein VP39"/>
    <property type="match status" value="1"/>
</dbReference>
<dbReference type="CDD" id="cd02440">
    <property type="entry name" value="AdoMet_MTases"/>
    <property type="match status" value="1"/>
</dbReference>
<feature type="non-terminal residue" evidence="2">
    <location>
        <position position="186"/>
    </location>
</feature>
<feature type="domain" description="Methyltransferase type 11" evidence="1">
    <location>
        <begin position="40"/>
        <end position="137"/>
    </location>
</feature>
<sequence>MKLNWAERWVVNNPIRVFQQHIEIKWLRHMMPMKPEATILEVGCGRGAGAKLIHRAFKPSQLHILDLDIKMIQGAKTYLSGATKDIMTMYVGDSIDLPFKSDALDALFGFGFLHHVPNWRRALSEIARVLKSGGVYYMEELYPSLYQNVITKRILLHPEHDRFTSKDLRAELDAAGLNLINSFELK</sequence>
<proteinExistence type="predicted"/>